<reference evidence="1" key="1">
    <citation type="journal article" date="2021" name="PeerJ">
        <title>Extensive microbial diversity within the chicken gut microbiome revealed by metagenomics and culture.</title>
        <authorList>
            <person name="Gilroy R."/>
            <person name="Ravi A."/>
            <person name="Getino M."/>
            <person name="Pursley I."/>
            <person name="Horton D.L."/>
            <person name="Alikhan N.F."/>
            <person name="Baker D."/>
            <person name="Gharbi K."/>
            <person name="Hall N."/>
            <person name="Watson M."/>
            <person name="Adriaenssens E.M."/>
            <person name="Foster-Nyarko E."/>
            <person name="Jarju S."/>
            <person name="Secka A."/>
            <person name="Antonio M."/>
            <person name="Oren A."/>
            <person name="Chaudhuri R.R."/>
            <person name="La Ragione R."/>
            <person name="Hildebrand F."/>
            <person name="Pallen M.J."/>
        </authorList>
    </citation>
    <scope>NUCLEOTIDE SEQUENCE</scope>
    <source>
        <strain evidence="1">14975</strain>
    </source>
</reference>
<protein>
    <submittedName>
        <fullName evidence="1">Uncharacterized protein</fullName>
    </submittedName>
</protein>
<evidence type="ECO:0000313" key="2">
    <source>
        <dbReference type="Proteomes" id="UP000823964"/>
    </source>
</evidence>
<gene>
    <name evidence="1" type="ORF">H9862_00350</name>
</gene>
<organism evidence="1 2">
    <name type="scientific">Candidatus Akkermansia intestinigallinarum</name>
    <dbReference type="NCBI Taxonomy" id="2838431"/>
    <lineage>
        <taxon>Bacteria</taxon>
        <taxon>Pseudomonadati</taxon>
        <taxon>Verrucomicrobiota</taxon>
        <taxon>Verrucomicrobiia</taxon>
        <taxon>Verrucomicrobiales</taxon>
        <taxon>Akkermansiaceae</taxon>
        <taxon>Akkermansia</taxon>
    </lineage>
</organism>
<dbReference type="EMBL" id="DXFQ01000006">
    <property type="protein sequence ID" value="HIX19034.1"/>
    <property type="molecule type" value="Genomic_DNA"/>
</dbReference>
<reference evidence="1" key="2">
    <citation type="submission" date="2021-04" db="EMBL/GenBank/DDBJ databases">
        <authorList>
            <person name="Gilroy R."/>
        </authorList>
    </citation>
    <scope>NUCLEOTIDE SEQUENCE</scope>
    <source>
        <strain evidence="1">14975</strain>
    </source>
</reference>
<dbReference type="Gene3D" id="1.20.5.2050">
    <property type="match status" value="1"/>
</dbReference>
<name>A0A9D1VA05_9BACT</name>
<comment type="caution">
    <text evidence="1">The sequence shown here is derived from an EMBL/GenBank/DDBJ whole genome shotgun (WGS) entry which is preliminary data.</text>
</comment>
<proteinExistence type="predicted"/>
<accession>A0A9D1VA05</accession>
<evidence type="ECO:0000313" key="1">
    <source>
        <dbReference type="EMBL" id="HIX19034.1"/>
    </source>
</evidence>
<sequence>MKIKNITRYTYDTTAFQGWRLNICRNSRQFTKYFSDKQFGSPEAALQAALTMRNSIIDELKLRPNESETIFARYR</sequence>
<dbReference type="Proteomes" id="UP000823964">
    <property type="component" value="Unassembled WGS sequence"/>
</dbReference>
<dbReference type="AlphaFoldDB" id="A0A9D1VA05"/>